<keyword evidence="6" id="KW-1185">Reference proteome</keyword>
<feature type="domain" description="UMOD/GP2/OIT3-like D8C" evidence="5">
    <location>
        <begin position="77"/>
        <end position="146"/>
    </location>
</feature>
<dbReference type="AlphaFoldDB" id="A0A8B8B4A3"/>
<evidence type="ECO:0000313" key="6">
    <source>
        <dbReference type="Proteomes" id="UP000694844"/>
    </source>
</evidence>
<dbReference type="Proteomes" id="UP000694844">
    <property type="component" value="Chromosome 8"/>
</dbReference>
<accession>A0A8B8B4A3</accession>
<reference evidence="7" key="1">
    <citation type="submission" date="2025-08" db="UniProtKB">
        <authorList>
            <consortium name="RefSeq"/>
        </authorList>
    </citation>
    <scope>IDENTIFICATION</scope>
    <source>
        <tissue evidence="7">Whole sample</tissue>
    </source>
</reference>
<keyword evidence="3" id="KW-0472">Membrane</keyword>
<dbReference type="Pfam" id="PF23283">
    <property type="entry name" value="D8C_UMOD"/>
    <property type="match status" value="2"/>
</dbReference>
<dbReference type="PANTHER" id="PTHR36191">
    <property type="entry name" value="ENDO/EXONUCLEASE/PHOSPHATASE DOMAIN-CONTAINING PROTEIN-RELATED"/>
    <property type="match status" value="1"/>
</dbReference>
<keyword evidence="3" id="KW-0812">Transmembrane</keyword>
<feature type="domain" description="UMOD/GP2/OIT3-like D8C" evidence="5">
    <location>
        <begin position="197"/>
        <end position="281"/>
    </location>
</feature>
<protein>
    <submittedName>
        <fullName evidence="7">Uncharacterized protein LOC111107161</fullName>
    </submittedName>
</protein>
<proteinExistence type="predicted"/>
<organism evidence="6 7">
    <name type="scientific">Crassostrea virginica</name>
    <name type="common">Eastern oyster</name>
    <dbReference type="NCBI Taxonomy" id="6565"/>
    <lineage>
        <taxon>Eukaryota</taxon>
        <taxon>Metazoa</taxon>
        <taxon>Spiralia</taxon>
        <taxon>Lophotrochozoa</taxon>
        <taxon>Mollusca</taxon>
        <taxon>Bivalvia</taxon>
        <taxon>Autobranchia</taxon>
        <taxon>Pteriomorphia</taxon>
        <taxon>Ostreida</taxon>
        <taxon>Ostreoidea</taxon>
        <taxon>Ostreidae</taxon>
        <taxon>Crassostrea</taxon>
    </lineage>
</organism>
<evidence type="ECO:0000256" key="3">
    <source>
        <dbReference type="SAM" id="Phobius"/>
    </source>
</evidence>
<dbReference type="PANTHER" id="PTHR36191:SF4">
    <property type="entry name" value="VWFD DOMAIN-CONTAINING PROTEIN"/>
    <property type="match status" value="1"/>
</dbReference>
<gene>
    <name evidence="7" type="primary">LOC111107161</name>
</gene>
<feature type="signal peptide" evidence="4">
    <location>
        <begin position="1"/>
        <end position="18"/>
    </location>
</feature>
<feature type="chain" id="PRO_5034581272" evidence="4">
    <location>
        <begin position="19"/>
        <end position="365"/>
    </location>
</feature>
<dbReference type="RefSeq" id="XP_022297908.1">
    <property type="nucleotide sequence ID" value="XM_022442200.1"/>
</dbReference>
<evidence type="ECO:0000259" key="5">
    <source>
        <dbReference type="Pfam" id="PF23283"/>
    </source>
</evidence>
<dbReference type="InterPro" id="IPR057774">
    <property type="entry name" value="D8C_UMOD/GP2/OIT3-like"/>
</dbReference>
<keyword evidence="3" id="KW-1133">Transmembrane helix</keyword>
<sequence>MGRILVFFLLAILDSTKGFNPCEEGNHYVLHKAGWRGTTCARTTSDSICDRYIFSNIWYKAIGHDDLEPRKLAVGPVDMFLCGTDYPLYLLNDTHPTVDGDIETTQVCMRDGSNPCAKQYEIQILSCGSFFLYNLSRPDTCDIAYCFGENMACPKPDPCDSANYEIFPVTEDRSTSCQNKELQLCDSGLEEKWYRPVKQNHDVRMPTTCVPQNRCGTRSPIWLNGNEPTIDDKTTNMKACVNTGITETCSCNKQIDIQIRNCSSFFVYNLTATSSCPERYCFGDTGNCKTMATNGNVQSKSLFEEPTNIVYICLAIGVVLAFLVFLTCMIYKKHLLNVKVESKTEIQHKGEKEEKIPKEEMKNYA</sequence>
<evidence type="ECO:0000256" key="2">
    <source>
        <dbReference type="ARBA" id="ARBA00023157"/>
    </source>
</evidence>
<dbReference type="GeneID" id="111107161"/>
<dbReference type="KEGG" id="cvn:111107161"/>
<keyword evidence="2" id="KW-1015">Disulfide bond</keyword>
<evidence type="ECO:0000313" key="7">
    <source>
        <dbReference type="RefSeq" id="XP_022297908.1"/>
    </source>
</evidence>
<evidence type="ECO:0000256" key="1">
    <source>
        <dbReference type="ARBA" id="ARBA00022729"/>
    </source>
</evidence>
<name>A0A8B8B4A3_CRAVI</name>
<dbReference type="OrthoDB" id="10043005at2759"/>
<keyword evidence="1 4" id="KW-0732">Signal</keyword>
<evidence type="ECO:0000256" key="4">
    <source>
        <dbReference type="SAM" id="SignalP"/>
    </source>
</evidence>
<feature type="transmembrane region" description="Helical" evidence="3">
    <location>
        <begin position="309"/>
        <end position="331"/>
    </location>
</feature>